<evidence type="ECO:0000256" key="5">
    <source>
        <dbReference type="ARBA" id="ARBA00022771"/>
    </source>
</evidence>
<dbReference type="InterPro" id="IPR026905">
    <property type="entry name" value="ASX-like_PHD"/>
</dbReference>
<keyword evidence="5" id="KW-0863">Zinc-finger</keyword>
<comment type="similarity">
    <text evidence="2">Belongs to the Asx family.</text>
</comment>
<evidence type="ECO:0000256" key="10">
    <source>
        <dbReference type="SAM" id="MobiDB-lite"/>
    </source>
</evidence>
<reference evidence="12" key="1">
    <citation type="submission" date="2022-07" db="EMBL/GenBank/DDBJ databases">
        <authorList>
            <person name="Trinca V."/>
            <person name="Uliana J.V.C."/>
            <person name="Torres T.T."/>
            <person name="Ward R.J."/>
            <person name="Monesi N."/>
        </authorList>
    </citation>
    <scope>NUCLEOTIDE SEQUENCE</scope>
    <source>
        <strain evidence="12">HSMRA1968</strain>
        <tissue evidence="12">Whole embryos</tissue>
    </source>
</reference>
<evidence type="ECO:0000256" key="3">
    <source>
        <dbReference type="ARBA" id="ARBA00022491"/>
    </source>
</evidence>
<keyword evidence="6" id="KW-0862">Zinc</keyword>
<organism evidence="12 13">
    <name type="scientific">Pseudolycoriella hygida</name>
    <dbReference type="NCBI Taxonomy" id="35572"/>
    <lineage>
        <taxon>Eukaryota</taxon>
        <taxon>Metazoa</taxon>
        <taxon>Ecdysozoa</taxon>
        <taxon>Arthropoda</taxon>
        <taxon>Hexapoda</taxon>
        <taxon>Insecta</taxon>
        <taxon>Pterygota</taxon>
        <taxon>Neoptera</taxon>
        <taxon>Endopterygota</taxon>
        <taxon>Diptera</taxon>
        <taxon>Nematocera</taxon>
        <taxon>Sciaroidea</taxon>
        <taxon>Sciaridae</taxon>
        <taxon>Pseudolycoriella</taxon>
    </lineage>
</organism>
<feature type="region of interest" description="Disordered" evidence="10">
    <location>
        <begin position="1104"/>
        <end position="1140"/>
    </location>
</feature>
<keyword evidence="7" id="KW-0805">Transcription regulation</keyword>
<feature type="compositionally biased region" description="Basic residues" evidence="10">
    <location>
        <begin position="79"/>
        <end position="90"/>
    </location>
</feature>
<feature type="compositionally biased region" description="Polar residues" evidence="10">
    <location>
        <begin position="285"/>
        <end position="310"/>
    </location>
</feature>
<evidence type="ECO:0000256" key="4">
    <source>
        <dbReference type="ARBA" id="ARBA00022723"/>
    </source>
</evidence>
<dbReference type="AlphaFoldDB" id="A0A9Q0MK51"/>
<comment type="subcellular location">
    <subcellularLocation>
        <location evidence="1">Nucleus</location>
    </subcellularLocation>
</comment>
<dbReference type="GO" id="GO:0008270">
    <property type="term" value="F:zinc ion binding"/>
    <property type="evidence" value="ECO:0007669"/>
    <property type="project" value="UniProtKB-KW"/>
</dbReference>
<feature type="compositionally biased region" description="Polar residues" evidence="10">
    <location>
        <begin position="992"/>
        <end position="1004"/>
    </location>
</feature>
<keyword evidence="8" id="KW-0804">Transcription</keyword>
<sequence>MVPLVVLGKGKAKMECDVIPNCTPEVDPLGNLENCDSLSDESCSYGENTLNAQIISCTDNVFIPAKNLKMETASTPKPQIKHNHSLRKSLARSTQPNPTSNVAVPITASPASTMREVLASIPGFSIKPHRRSNKKLSTAAQVEQIREGCIDLETPDSILVTNFRTNLRALLNKHTFSLLPPLYQYKLVQLLPTVDRPPIGPDSPSIRLNSSSLNNEFFARACLEWCERLSEGEFIPENQLKMKTEAEKEKSKLDPWKLKHFEPIWGERGQSQANRQPLKNPANFKITNADSDTSSSTQVNKSLSPNSLAQRRTRTVGAVTRSSAAVQHNDSPTKISSPVPDLLPIRTKSQPKPIDEVANIESNETIAVEIKSPNKKKTQETQQIPEPDDKRVLPDTQPDTNSIPVEHQIKRAPKRSVSPENGNGKVSKYNIEIVDVADVKDCDLLVEDTNVPTTDENVIECVDDDVDLKLEEFQAKESVPSSTDEPMNIESTEIDQPTVNESIDFADDANIKVEYPIDIDDIHDINLEHVTNKFNTSSIASDNLTTFCTNDDKLDSIYKIQNFEGVLQIQPNSLTLEREQCQLVSSMQIEEIDDIIGEVSVACDDSSDSNTPLVDCSGENSADTAVEELEPTIQNLDPMEDDPLEQKFTDAENYVLESGEISADSGGSNSLPVDSKLIKNDELFAVAMARAFDSVPGNVPVAMTVVNPTTNTEVIPMQETLEVRLKESTYQVVSDWPFAVKMEENIESSDSYNDCKSMQMNTKLQSQHPVYSTASQASQHFVKLELEVTLTPEAEVSSTVASNNSNNSCDSDQSNDDQQKSSSSKSIPTVIPPTTIVCVPSLVTVPNSMGQQTTNTQQTTYLGSMTNPQQKPLPNQTSYNSTFQRISMNQVQPQRTTAVVASSSAVPYLSLSTTQPLRAVPNTQQIRQKIPMKSGRGRTASNRPPPGAVNLERSYQICQAVIQNSPNRHQLKAHLKPPPALFGSNVKKDENSSNTGNKTINGQPRVTFSKKGFVQRQPSPVLVRHVFTTNQGIARRESFSYITSPKCFSLTFLIILNKKGIPVSMAVLPSGIHPQNYQNQSDSQQITTNHPSGQYILVQRAVPGENPAPRASSAPPAQNQQTLTTTHTPMGSRGRPASVDVDPQNEAMQEVQHIVESNAGTQSITRKVPNQGFVYGDISLESSYQHFSGENTPPNCACALNPMVICQQCGAFCHDECMGSSKLCLTCVIR</sequence>
<evidence type="ECO:0000313" key="13">
    <source>
        <dbReference type="Proteomes" id="UP001151699"/>
    </source>
</evidence>
<dbReference type="GO" id="GO:0009887">
    <property type="term" value="P:animal organ morphogenesis"/>
    <property type="evidence" value="ECO:0007669"/>
    <property type="project" value="TreeGrafter"/>
</dbReference>
<evidence type="ECO:0000256" key="2">
    <source>
        <dbReference type="ARBA" id="ARBA00006391"/>
    </source>
</evidence>
<name>A0A9Q0MK51_9DIPT</name>
<dbReference type="GO" id="GO:0003682">
    <property type="term" value="F:chromatin binding"/>
    <property type="evidence" value="ECO:0007669"/>
    <property type="project" value="TreeGrafter"/>
</dbReference>
<dbReference type="PANTHER" id="PTHR13578">
    <property type="entry name" value="ADDITIONAL SEX COMBS LIKE PROTEIN ASXL"/>
    <property type="match status" value="1"/>
</dbReference>
<dbReference type="InterPro" id="IPR024811">
    <property type="entry name" value="ASX/ASX-like"/>
</dbReference>
<evidence type="ECO:0000259" key="11">
    <source>
        <dbReference type="PROSITE" id="PS51916"/>
    </source>
</evidence>
<evidence type="ECO:0000256" key="7">
    <source>
        <dbReference type="ARBA" id="ARBA00023015"/>
    </source>
</evidence>
<comment type="caution">
    <text evidence="12">The sequence shown here is derived from an EMBL/GenBank/DDBJ whole genome shotgun (WGS) entry which is preliminary data.</text>
</comment>
<dbReference type="InterPro" id="IPR028020">
    <property type="entry name" value="ASX_DEUBAD_dom"/>
</dbReference>
<dbReference type="Pfam" id="PF13922">
    <property type="entry name" value="PHD_3"/>
    <property type="match status" value="1"/>
</dbReference>
<dbReference type="EMBL" id="WJQU01002350">
    <property type="protein sequence ID" value="KAJ6632972.1"/>
    <property type="molecule type" value="Genomic_DNA"/>
</dbReference>
<dbReference type="GO" id="GO:0035517">
    <property type="term" value="C:PR-DUB complex"/>
    <property type="evidence" value="ECO:0007669"/>
    <property type="project" value="TreeGrafter"/>
</dbReference>
<feature type="region of interest" description="Disordered" evidence="10">
    <location>
        <begin position="977"/>
        <end position="1004"/>
    </location>
</feature>
<accession>A0A9Q0MK51</accession>
<feature type="compositionally biased region" description="Polar residues" evidence="10">
    <location>
        <begin position="320"/>
        <end position="336"/>
    </location>
</feature>
<dbReference type="OrthoDB" id="9348951at2759"/>
<feature type="region of interest" description="Disordered" evidence="10">
    <location>
        <begin position="73"/>
        <end position="102"/>
    </location>
</feature>
<dbReference type="Proteomes" id="UP001151699">
    <property type="component" value="Unassembled WGS sequence"/>
</dbReference>
<dbReference type="PANTHER" id="PTHR13578:SF20">
    <property type="entry name" value="POLYCOMB PROTEIN ASX"/>
    <property type="match status" value="1"/>
</dbReference>
<evidence type="ECO:0000256" key="1">
    <source>
        <dbReference type="ARBA" id="ARBA00004123"/>
    </source>
</evidence>
<feature type="region of interest" description="Disordered" evidence="10">
    <location>
        <begin position="267"/>
        <end position="402"/>
    </location>
</feature>
<dbReference type="InterPro" id="IPR044867">
    <property type="entry name" value="DEUBAD_dom"/>
</dbReference>
<evidence type="ECO:0000313" key="12">
    <source>
        <dbReference type="EMBL" id="KAJ6632972.1"/>
    </source>
</evidence>
<keyword evidence="3" id="KW-0678">Repressor</keyword>
<dbReference type="GO" id="GO:0045944">
    <property type="term" value="P:positive regulation of transcription by RNA polymerase II"/>
    <property type="evidence" value="ECO:0007669"/>
    <property type="project" value="TreeGrafter"/>
</dbReference>
<feature type="domain" description="DEUBAD" evidence="11">
    <location>
        <begin position="155"/>
        <end position="270"/>
    </location>
</feature>
<feature type="compositionally biased region" description="Low complexity" evidence="10">
    <location>
        <begin position="1107"/>
        <end position="1117"/>
    </location>
</feature>
<feature type="compositionally biased region" description="Polar residues" evidence="10">
    <location>
        <begin position="1118"/>
        <end position="1129"/>
    </location>
</feature>
<feature type="region of interest" description="Disordered" evidence="10">
    <location>
        <begin position="795"/>
        <end position="828"/>
    </location>
</feature>
<evidence type="ECO:0000256" key="9">
    <source>
        <dbReference type="ARBA" id="ARBA00023242"/>
    </source>
</evidence>
<keyword evidence="9" id="KW-0539">Nucleus</keyword>
<evidence type="ECO:0000256" key="6">
    <source>
        <dbReference type="ARBA" id="ARBA00022833"/>
    </source>
</evidence>
<feature type="compositionally biased region" description="Low complexity" evidence="10">
    <location>
        <begin position="802"/>
        <end position="812"/>
    </location>
</feature>
<gene>
    <name evidence="12" type="primary">Asx</name>
    <name evidence="12" type="ORF">Bhyg_15886</name>
</gene>
<protein>
    <submittedName>
        <fullName evidence="12">Polycomb protein Asx</fullName>
    </submittedName>
</protein>
<evidence type="ECO:0000256" key="8">
    <source>
        <dbReference type="ARBA" id="ARBA00023163"/>
    </source>
</evidence>
<dbReference type="GO" id="GO:0003677">
    <property type="term" value="F:DNA binding"/>
    <property type="evidence" value="ECO:0007669"/>
    <property type="project" value="InterPro"/>
</dbReference>
<keyword evidence="13" id="KW-1185">Reference proteome</keyword>
<proteinExistence type="inferred from homology"/>
<keyword evidence="4" id="KW-0479">Metal-binding</keyword>
<dbReference type="PROSITE" id="PS51916">
    <property type="entry name" value="DEUBAD"/>
    <property type="match status" value="1"/>
</dbReference>
<feature type="compositionally biased region" description="Polar residues" evidence="10">
    <location>
        <begin position="91"/>
        <end position="102"/>
    </location>
</feature>
<dbReference type="Pfam" id="PF13919">
    <property type="entry name" value="ASXH"/>
    <property type="match status" value="1"/>
</dbReference>